<reference evidence="1" key="1">
    <citation type="submission" date="2014-11" db="EMBL/GenBank/DDBJ databases">
        <authorList>
            <person name="Amaro Gonzalez C."/>
        </authorList>
    </citation>
    <scope>NUCLEOTIDE SEQUENCE</scope>
</reference>
<accession>A0A0E9XHL0</accession>
<evidence type="ECO:0000313" key="1">
    <source>
        <dbReference type="EMBL" id="JAI01296.1"/>
    </source>
</evidence>
<reference evidence="1" key="2">
    <citation type="journal article" date="2015" name="Fish Shellfish Immunol.">
        <title>Early steps in the European eel (Anguilla anguilla)-Vibrio vulnificus interaction in the gills: Role of the RtxA13 toxin.</title>
        <authorList>
            <person name="Callol A."/>
            <person name="Pajuelo D."/>
            <person name="Ebbesson L."/>
            <person name="Teles M."/>
            <person name="MacKenzie S."/>
            <person name="Amaro C."/>
        </authorList>
    </citation>
    <scope>NUCLEOTIDE SEQUENCE</scope>
</reference>
<name>A0A0E9XHL0_ANGAN</name>
<dbReference type="EMBL" id="GBXM01007282">
    <property type="protein sequence ID" value="JAI01296.1"/>
    <property type="molecule type" value="Transcribed_RNA"/>
</dbReference>
<organism evidence="1">
    <name type="scientific">Anguilla anguilla</name>
    <name type="common">European freshwater eel</name>
    <name type="synonym">Muraena anguilla</name>
    <dbReference type="NCBI Taxonomy" id="7936"/>
    <lineage>
        <taxon>Eukaryota</taxon>
        <taxon>Metazoa</taxon>
        <taxon>Chordata</taxon>
        <taxon>Craniata</taxon>
        <taxon>Vertebrata</taxon>
        <taxon>Euteleostomi</taxon>
        <taxon>Actinopterygii</taxon>
        <taxon>Neopterygii</taxon>
        <taxon>Teleostei</taxon>
        <taxon>Anguilliformes</taxon>
        <taxon>Anguillidae</taxon>
        <taxon>Anguilla</taxon>
    </lineage>
</organism>
<proteinExistence type="predicted"/>
<dbReference type="AlphaFoldDB" id="A0A0E9XHL0"/>
<sequence length="24" mass="2528">MVTGWSLLAASLCAVSNSSYICNH</sequence>
<protein>
    <submittedName>
        <fullName evidence="1">Uncharacterized protein</fullName>
    </submittedName>
</protein>